<feature type="compositionally biased region" description="Low complexity" evidence="1">
    <location>
        <begin position="93"/>
        <end position="128"/>
    </location>
</feature>
<dbReference type="PATRIC" id="fig|66876.3.peg.956"/>
<gene>
    <name evidence="3" type="ORF">ADL29_04330</name>
</gene>
<feature type="compositionally biased region" description="Pro residues" evidence="1">
    <location>
        <begin position="66"/>
        <end position="89"/>
    </location>
</feature>
<keyword evidence="2" id="KW-1133">Transmembrane helix</keyword>
<evidence type="ECO:0000313" key="3">
    <source>
        <dbReference type="EMBL" id="KPC66194.1"/>
    </source>
</evidence>
<keyword evidence="2" id="KW-0812">Transmembrane</keyword>
<feature type="region of interest" description="Disordered" evidence="1">
    <location>
        <begin position="1"/>
        <end position="358"/>
    </location>
</feature>
<feature type="compositionally biased region" description="Low complexity" evidence="1">
    <location>
        <begin position="327"/>
        <end position="350"/>
    </location>
</feature>
<feature type="compositionally biased region" description="Pro residues" evidence="1">
    <location>
        <begin position="241"/>
        <end position="253"/>
    </location>
</feature>
<name>A0A0N0XZ81_9ACTN</name>
<protein>
    <submittedName>
        <fullName evidence="3">Uncharacterized protein</fullName>
    </submittedName>
</protein>
<feature type="compositionally biased region" description="Pro residues" evidence="1">
    <location>
        <begin position="129"/>
        <end position="142"/>
    </location>
</feature>
<keyword evidence="2" id="KW-0472">Membrane</keyword>
<feature type="compositionally biased region" description="Low complexity" evidence="1">
    <location>
        <begin position="14"/>
        <end position="65"/>
    </location>
</feature>
<feature type="compositionally biased region" description="Low complexity" evidence="1">
    <location>
        <begin position="308"/>
        <end position="320"/>
    </location>
</feature>
<reference evidence="4" key="1">
    <citation type="submission" date="2015-07" db="EMBL/GenBank/DDBJ databases">
        <authorList>
            <person name="Ju K.-S."/>
            <person name="Doroghazi J.R."/>
            <person name="Metcalf W.W."/>
        </authorList>
    </citation>
    <scope>NUCLEOTIDE SEQUENCE [LARGE SCALE GENOMIC DNA]</scope>
    <source>
        <strain evidence="4">NRRL ISP-5002</strain>
    </source>
</reference>
<dbReference type="EMBL" id="LGKG01000013">
    <property type="protein sequence ID" value="KPC66194.1"/>
    <property type="molecule type" value="Genomic_DNA"/>
</dbReference>
<accession>A0A0N0XZ81</accession>
<feature type="compositionally biased region" description="Pro residues" evidence="1">
    <location>
        <begin position="150"/>
        <end position="164"/>
    </location>
</feature>
<feature type="compositionally biased region" description="Basic and acidic residues" evidence="1">
    <location>
        <begin position="393"/>
        <end position="411"/>
    </location>
</feature>
<keyword evidence="4" id="KW-1185">Reference proteome</keyword>
<dbReference type="AlphaFoldDB" id="A0A0N0XZ81"/>
<dbReference type="Proteomes" id="UP000037982">
    <property type="component" value="Unassembled WGS sequence"/>
</dbReference>
<evidence type="ECO:0000256" key="1">
    <source>
        <dbReference type="SAM" id="MobiDB-lite"/>
    </source>
</evidence>
<sequence>MLPANGEPWVPDHQAAPPAGQPWGQPWGPGQQGGQPPAQPQGYDQAPGQGYAPQPQQALPPQGEAFPPPQGQPPLPPQQPPAAPLPPGGPYGAGQPQPYGGQPQPEPYGQQAPQPQPYGQQAPQAQQAPPQPPVSQPQPEPRPFSLEKQAPPPQPYRQQPPQPQPERSGELVRATPQAGAPLPPTEGDADATALISPIADRAGAPLPPQAAAKPESPGESTTMLRVIKPQAQGPGGQAQPMPQPQSQPMPGAAPPGDSEATQLISPVGAGTPAPPPGAPFGIRPGAPEDRPTPAEFEGLFRDGPGVPGAPAAPDATAQLPRFEDPGRQPYGQGYGQQGYEQQGYDQPYDQPYDDDRGGRRRVPAAAVIGVVIVALLGVGLGVGWMLSGGSDDDTAKKKDTGTTKPAKEKTQPKPSADPAEAQAKGLDALLGDSGNSRTSVVNAVRNIGSCDNLGGAAKDLRDAAKQRNDLVTRLQQLPVDKIPNHAQLTAALTKAWQSSAAADNHFAAWAGQVGGKKGCHKGKARNTRQYVQGVAASGAATKAKQQAARIWNPIAQQYHLTARQPTAL</sequence>
<feature type="transmembrane region" description="Helical" evidence="2">
    <location>
        <begin position="364"/>
        <end position="386"/>
    </location>
</feature>
<feature type="region of interest" description="Disordered" evidence="1">
    <location>
        <begin position="387"/>
        <end position="421"/>
    </location>
</feature>
<comment type="caution">
    <text evidence="3">The sequence shown here is derived from an EMBL/GenBank/DDBJ whole genome shotgun (WGS) entry which is preliminary data.</text>
</comment>
<evidence type="ECO:0000313" key="4">
    <source>
        <dbReference type="Proteomes" id="UP000037982"/>
    </source>
</evidence>
<feature type="compositionally biased region" description="Low complexity" evidence="1">
    <location>
        <begin position="229"/>
        <end position="240"/>
    </location>
</feature>
<evidence type="ECO:0000256" key="2">
    <source>
        <dbReference type="SAM" id="Phobius"/>
    </source>
</evidence>
<proteinExistence type="predicted"/>
<organism evidence="3 4">
    <name type="scientific">Streptomyces chattanoogensis</name>
    <dbReference type="NCBI Taxonomy" id="66876"/>
    <lineage>
        <taxon>Bacteria</taxon>
        <taxon>Bacillati</taxon>
        <taxon>Actinomycetota</taxon>
        <taxon>Actinomycetes</taxon>
        <taxon>Kitasatosporales</taxon>
        <taxon>Streptomycetaceae</taxon>
        <taxon>Streptomyces</taxon>
    </lineage>
</organism>